<dbReference type="AlphaFoldDB" id="A0A0B7BDR5"/>
<dbReference type="EMBL" id="HACG01043581">
    <property type="protein sequence ID" value="CEK90446.1"/>
    <property type="molecule type" value="Transcribed_RNA"/>
</dbReference>
<dbReference type="EMBL" id="HACG01043584">
    <property type="protein sequence ID" value="CEK90449.1"/>
    <property type="molecule type" value="Transcribed_RNA"/>
</dbReference>
<feature type="non-terminal residue" evidence="1">
    <location>
        <position position="53"/>
    </location>
</feature>
<sequence length="53" mass="5636">MFVVIVGLKFCCTSGEGLLQGPSSLLRLVVRVKFHNGRGNLSDSTDSQVNPAS</sequence>
<reference evidence="1" key="1">
    <citation type="submission" date="2014-12" db="EMBL/GenBank/DDBJ databases">
        <title>Insight into the proteome of Arion vulgaris.</title>
        <authorList>
            <person name="Aradska J."/>
            <person name="Bulat T."/>
            <person name="Smidak R."/>
            <person name="Sarate P."/>
            <person name="Gangsoo J."/>
            <person name="Sialana F."/>
            <person name="Bilban M."/>
            <person name="Lubec G."/>
        </authorList>
    </citation>
    <scope>NUCLEOTIDE SEQUENCE</scope>
    <source>
        <tissue evidence="1">Skin</tissue>
    </source>
</reference>
<protein>
    <submittedName>
        <fullName evidence="1">Uncharacterized protein</fullName>
    </submittedName>
</protein>
<proteinExistence type="predicted"/>
<organism evidence="1">
    <name type="scientific">Arion vulgaris</name>
    <dbReference type="NCBI Taxonomy" id="1028688"/>
    <lineage>
        <taxon>Eukaryota</taxon>
        <taxon>Metazoa</taxon>
        <taxon>Spiralia</taxon>
        <taxon>Lophotrochozoa</taxon>
        <taxon>Mollusca</taxon>
        <taxon>Gastropoda</taxon>
        <taxon>Heterobranchia</taxon>
        <taxon>Euthyneura</taxon>
        <taxon>Panpulmonata</taxon>
        <taxon>Eupulmonata</taxon>
        <taxon>Stylommatophora</taxon>
        <taxon>Helicina</taxon>
        <taxon>Arionoidea</taxon>
        <taxon>Arionidae</taxon>
        <taxon>Arion</taxon>
    </lineage>
</organism>
<name>A0A0B7BDR5_9EUPU</name>
<evidence type="ECO:0000313" key="1">
    <source>
        <dbReference type="EMBL" id="CEK90446.1"/>
    </source>
</evidence>
<gene>
    <name evidence="1" type="primary">ORF176967</name>
    <name evidence="2" type="synonym">ORF176976</name>
</gene>
<evidence type="ECO:0000313" key="2">
    <source>
        <dbReference type="EMBL" id="CEK90449.1"/>
    </source>
</evidence>
<accession>A0A0B7BDR5</accession>